<organism evidence="4 5">
    <name type="scientific">Maribacter arenosus</name>
    <dbReference type="NCBI Taxonomy" id="1854708"/>
    <lineage>
        <taxon>Bacteria</taxon>
        <taxon>Pseudomonadati</taxon>
        <taxon>Bacteroidota</taxon>
        <taxon>Flavobacteriia</taxon>
        <taxon>Flavobacteriales</taxon>
        <taxon>Flavobacteriaceae</taxon>
        <taxon>Maribacter</taxon>
    </lineage>
</organism>
<name>A0ABR7VC57_9FLAO</name>
<gene>
    <name evidence="4" type="ORF">HPE63_11175</name>
</gene>
<dbReference type="PROSITE" id="PS51257">
    <property type="entry name" value="PROKAR_LIPOPROTEIN"/>
    <property type="match status" value="1"/>
</dbReference>
<accession>A0ABR7VC57</accession>
<dbReference type="Gene3D" id="2.60.40.380">
    <property type="entry name" value="Purple acid phosphatase-like, N-terminal"/>
    <property type="match status" value="1"/>
</dbReference>
<dbReference type="Pfam" id="PF00149">
    <property type="entry name" value="Metallophos"/>
    <property type="match status" value="1"/>
</dbReference>
<evidence type="ECO:0000256" key="1">
    <source>
        <dbReference type="ARBA" id="ARBA00022729"/>
    </source>
</evidence>
<dbReference type="EMBL" id="JABTCG010000004">
    <property type="protein sequence ID" value="MBD0851231.1"/>
    <property type="molecule type" value="Genomic_DNA"/>
</dbReference>
<evidence type="ECO:0000259" key="2">
    <source>
        <dbReference type="Pfam" id="PF00149"/>
    </source>
</evidence>
<dbReference type="PANTHER" id="PTHR45867">
    <property type="entry name" value="PURPLE ACID PHOSPHATASE"/>
    <property type="match status" value="1"/>
</dbReference>
<dbReference type="Proteomes" id="UP000598350">
    <property type="component" value="Unassembled WGS sequence"/>
</dbReference>
<keyword evidence="5" id="KW-1185">Reference proteome</keyword>
<comment type="caution">
    <text evidence="4">The sequence shown here is derived from an EMBL/GenBank/DDBJ whole genome shotgun (WGS) entry which is preliminary data.</text>
</comment>
<dbReference type="InterPro" id="IPR029052">
    <property type="entry name" value="Metallo-depent_PP-like"/>
</dbReference>
<reference evidence="4 5" key="1">
    <citation type="submission" date="2020-05" db="EMBL/GenBank/DDBJ databases">
        <title>The draft genome sequence of Maribacter arenosus CAU 1321.</title>
        <authorList>
            <person name="Mu L."/>
        </authorList>
    </citation>
    <scope>NUCLEOTIDE SEQUENCE [LARGE SCALE GENOMIC DNA]</scope>
    <source>
        <strain evidence="4 5">CAU 1321</strain>
    </source>
</reference>
<dbReference type="SUPFAM" id="SSF49363">
    <property type="entry name" value="Purple acid phosphatase, N-terminal domain"/>
    <property type="match status" value="1"/>
</dbReference>
<dbReference type="InterPro" id="IPR008963">
    <property type="entry name" value="Purple_acid_Pase-like_N"/>
</dbReference>
<keyword evidence="1" id="KW-0732">Signal</keyword>
<feature type="domain" description="Calcineurin-like phosphoesterase" evidence="2">
    <location>
        <begin position="197"/>
        <end position="364"/>
    </location>
</feature>
<proteinExistence type="predicted"/>
<dbReference type="Gene3D" id="3.60.21.10">
    <property type="match status" value="1"/>
</dbReference>
<dbReference type="Pfam" id="PF16656">
    <property type="entry name" value="Pur_ac_phosph_N"/>
    <property type="match status" value="1"/>
</dbReference>
<evidence type="ECO:0000313" key="5">
    <source>
        <dbReference type="Proteomes" id="UP000598350"/>
    </source>
</evidence>
<protein>
    <submittedName>
        <fullName evidence="4">Metallophosphoesterase family protein</fullName>
    </submittedName>
</protein>
<dbReference type="PANTHER" id="PTHR45867:SF3">
    <property type="entry name" value="ACID PHOSPHATASE TYPE 7"/>
    <property type="match status" value="1"/>
</dbReference>
<sequence>MRINGIYFLVFILLIAFGCKSKSQPVSTTETAHGHPHYSTIGNISDYKLIFPSKVPDRIIVNLTEDPVHSFAVNWRTDQETTKGYVEIAKETHGPDFLVEGHIRRIVANSQILEKGDTNAKEPLVNAAFHSAVVDSLEPGTIYVYRVGDGSVEDSFWSEWFQIETPSADENDPFSFIYFGDAQNNVKSMWSRVIRKSYKMMPEVDFMLHAGDLINHSEANLEWGEWFHAGGYIHATVPSIMTPGNHEYDKTTLSTLWRPQFNLPRNGPIEAVMETCYALDYQNMKLISIDAISFERDSISKQAQVKWVDSVLASNTKKWTALTMHYPIYSTAEGRDNIVLREALKPLIDKYKVDLVLQGHDHTYARGYDQNKGQGLTVVEDAGTIYAVSVSGPKMYTSQDQDWMIKRGEYTQLFQIITVTKDTLKYGSYTPLGGLYDAFDLIKDKNGKKKLINRDADIPLRLKKDFNKQ</sequence>
<dbReference type="InterPro" id="IPR004843">
    <property type="entry name" value="Calcineurin-like_PHP"/>
</dbReference>
<dbReference type="SUPFAM" id="SSF56300">
    <property type="entry name" value="Metallo-dependent phosphatases"/>
    <property type="match status" value="1"/>
</dbReference>
<evidence type="ECO:0000313" key="4">
    <source>
        <dbReference type="EMBL" id="MBD0851231.1"/>
    </source>
</evidence>
<dbReference type="InterPro" id="IPR015914">
    <property type="entry name" value="PAPs_N"/>
</dbReference>
<feature type="domain" description="Purple acid phosphatase N-terminal" evidence="3">
    <location>
        <begin position="56"/>
        <end position="165"/>
    </location>
</feature>
<evidence type="ECO:0000259" key="3">
    <source>
        <dbReference type="Pfam" id="PF16656"/>
    </source>
</evidence>